<dbReference type="InterPro" id="IPR020449">
    <property type="entry name" value="Tscrpt_reg_AraC-type_HTH"/>
</dbReference>
<dbReference type="Gene3D" id="1.10.10.60">
    <property type="entry name" value="Homeodomain-like"/>
    <property type="match status" value="1"/>
</dbReference>
<dbReference type="GO" id="GO:0043565">
    <property type="term" value="F:sequence-specific DNA binding"/>
    <property type="evidence" value="ECO:0007669"/>
    <property type="project" value="InterPro"/>
</dbReference>
<dbReference type="Pfam" id="PF02311">
    <property type="entry name" value="AraC_binding"/>
    <property type="match status" value="1"/>
</dbReference>
<dbReference type="PRINTS" id="PR00032">
    <property type="entry name" value="HTHARAC"/>
</dbReference>
<reference evidence="5 6" key="1">
    <citation type="submission" date="2020-08" db="EMBL/GenBank/DDBJ databases">
        <title>Genomic Encyclopedia of Type Strains, Phase III (KMG-III): the genomes of soil and plant-associated and newly described type strains.</title>
        <authorList>
            <person name="Whitman W."/>
        </authorList>
    </citation>
    <scope>NUCLEOTIDE SEQUENCE [LARGE SCALE GENOMIC DNA]</scope>
    <source>
        <strain evidence="5 6">CECT 8234</strain>
    </source>
</reference>
<dbReference type="SUPFAM" id="SSF46689">
    <property type="entry name" value="Homeodomain-like"/>
    <property type="match status" value="2"/>
</dbReference>
<dbReference type="PANTHER" id="PTHR43280:SF2">
    <property type="entry name" value="HTH-TYPE TRANSCRIPTIONAL REGULATOR EXSA"/>
    <property type="match status" value="1"/>
</dbReference>
<evidence type="ECO:0000256" key="1">
    <source>
        <dbReference type="ARBA" id="ARBA00023015"/>
    </source>
</evidence>
<dbReference type="PROSITE" id="PS00041">
    <property type="entry name" value="HTH_ARAC_FAMILY_1"/>
    <property type="match status" value="1"/>
</dbReference>
<keyword evidence="2" id="KW-0238">DNA-binding</keyword>
<accession>A0A7W5CC95</accession>
<sequence length="275" mass="31621">MKVGTEVLYCGYSYHDKPFRGTEWNSGEHYLIRLQTEGKSRIRLDIGDEQLVAGDLLILAPGEWYQLIVDEGQSNKPGSGDYYVICRGEWLDRWWGVSLQQRRGRVYAMEDLIDIWKLIILQRRRIGENHGALVDYLLRALCSAITLAMSSSSKSKGAGGNKQVAAYQMKRYIELNATRMLSIEEVARHALLSPSRATRLFKAAFGETPVRYALNVRLSIALERMEYSWLTLEQIAESCGFDSYPYFYRCFKRKYGSSPRVYRERRAAHDSLSDS</sequence>
<proteinExistence type="predicted"/>
<organism evidence="5 6">
    <name type="scientific">Paenibacillus endophyticus</name>
    <dbReference type="NCBI Taxonomy" id="1294268"/>
    <lineage>
        <taxon>Bacteria</taxon>
        <taxon>Bacillati</taxon>
        <taxon>Bacillota</taxon>
        <taxon>Bacilli</taxon>
        <taxon>Bacillales</taxon>
        <taxon>Paenibacillaceae</taxon>
        <taxon>Paenibacillus</taxon>
    </lineage>
</organism>
<feature type="domain" description="HTH araC/xylS-type" evidence="4">
    <location>
        <begin position="167"/>
        <end position="265"/>
    </location>
</feature>
<dbReference type="EMBL" id="JACHXW010000021">
    <property type="protein sequence ID" value="MBB3155072.1"/>
    <property type="molecule type" value="Genomic_DNA"/>
</dbReference>
<dbReference type="SMART" id="SM00342">
    <property type="entry name" value="HTH_ARAC"/>
    <property type="match status" value="1"/>
</dbReference>
<evidence type="ECO:0000256" key="2">
    <source>
        <dbReference type="ARBA" id="ARBA00023125"/>
    </source>
</evidence>
<gene>
    <name evidence="5" type="ORF">FHS16_005179</name>
</gene>
<comment type="caution">
    <text evidence="5">The sequence shown here is derived from an EMBL/GenBank/DDBJ whole genome shotgun (WGS) entry which is preliminary data.</text>
</comment>
<evidence type="ECO:0000259" key="4">
    <source>
        <dbReference type="PROSITE" id="PS01124"/>
    </source>
</evidence>
<keyword evidence="6" id="KW-1185">Reference proteome</keyword>
<evidence type="ECO:0000313" key="6">
    <source>
        <dbReference type="Proteomes" id="UP000518605"/>
    </source>
</evidence>
<dbReference type="Pfam" id="PF12833">
    <property type="entry name" value="HTH_18"/>
    <property type="match status" value="1"/>
</dbReference>
<keyword evidence="1" id="KW-0805">Transcription regulation</keyword>
<dbReference type="InterPro" id="IPR009057">
    <property type="entry name" value="Homeodomain-like_sf"/>
</dbReference>
<dbReference type="PROSITE" id="PS01124">
    <property type="entry name" value="HTH_ARAC_FAMILY_2"/>
    <property type="match status" value="1"/>
</dbReference>
<dbReference type="RefSeq" id="WP_246431958.1">
    <property type="nucleotide sequence ID" value="NZ_CBCSLB010000020.1"/>
</dbReference>
<name>A0A7W5CC95_9BACL</name>
<protein>
    <submittedName>
        <fullName evidence="5">AraC family transcriptional regulator of arabinose operon</fullName>
    </submittedName>
</protein>
<dbReference type="PANTHER" id="PTHR43280">
    <property type="entry name" value="ARAC-FAMILY TRANSCRIPTIONAL REGULATOR"/>
    <property type="match status" value="1"/>
</dbReference>
<dbReference type="InterPro" id="IPR018062">
    <property type="entry name" value="HTH_AraC-typ_CS"/>
</dbReference>
<dbReference type="SUPFAM" id="SSF51215">
    <property type="entry name" value="Regulatory protein AraC"/>
    <property type="match status" value="1"/>
</dbReference>
<dbReference type="Proteomes" id="UP000518605">
    <property type="component" value="Unassembled WGS sequence"/>
</dbReference>
<dbReference type="InterPro" id="IPR037923">
    <property type="entry name" value="HTH-like"/>
</dbReference>
<dbReference type="InterPro" id="IPR003313">
    <property type="entry name" value="AraC-bd"/>
</dbReference>
<dbReference type="InterPro" id="IPR018060">
    <property type="entry name" value="HTH_AraC"/>
</dbReference>
<evidence type="ECO:0000256" key="3">
    <source>
        <dbReference type="ARBA" id="ARBA00023163"/>
    </source>
</evidence>
<dbReference type="GO" id="GO:0003700">
    <property type="term" value="F:DNA-binding transcription factor activity"/>
    <property type="evidence" value="ECO:0007669"/>
    <property type="project" value="InterPro"/>
</dbReference>
<dbReference type="AlphaFoldDB" id="A0A7W5CC95"/>
<keyword evidence="3" id="KW-0804">Transcription</keyword>
<evidence type="ECO:0000313" key="5">
    <source>
        <dbReference type="EMBL" id="MBB3155072.1"/>
    </source>
</evidence>